<accession>A0A1B6DZG6</accession>
<feature type="chain" id="PRO_5008581800" evidence="2">
    <location>
        <begin position="22"/>
        <end position="173"/>
    </location>
</feature>
<keyword evidence="2" id="KW-0732">Signal</keyword>
<feature type="region of interest" description="Disordered" evidence="1">
    <location>
        <begin position="142"/>
        <end position="173"/>
    </location>
</feature>
<gene>
    <name evidence="3" type="ORF">g.44257</name>
</gene>
<sequence>MVVTCKATILCCVLVLGISSAAPTDTSSESSPIKARDVNKTISKVEALLKKNPSLPRLTRGEILSLLDNITKADAEKKKRQQALNAIVNDKARSEYERALMVVLPFQADSNAINESKLQELYTKSPVTEMIVEDVTTVKAETTTRKRKRNHSRRRKPLQEQVNVEDRPVYAHQ</sequence>
<dbReference type="EMBL" id="GEDC01006215">
    <property type="protein sequence ID" value="JAS31083.1"/>
    <property type="molecule type" value="Transcribed_RNA"/>
</dbReference>
<feature type="signal peptide" evidence="2">
    <location>
        <begin position="1"/>
        <end position="21"/>
    </location>
</feature>
<evidence type="ECO:0000256" key="2">
    <source>
        <dbReference type="SAM" id="SignalP"/>
    </source>
</evidence>
<name>A0A1B6DZG6_9HEMI</name>
<feature type="compositionally biased region" description="Basic residues" evidence="1">
    <location>
        <begin position="145"/>
        <end position="156"/>
    </location>
</feature>
<organism evidence="3">
    <name type="scientific">Clastoptera arizonana</name>
    <name type="common">Arizona spittle bug</name>
    <dbReference type="NCBI Taxonomy" id="38151"/>
    <lineage>
        <taxon>Eukaryota</taxon>
        <taxon>Metazoa</taxon>
        <taxon>Ecdysozoa</taxon>
        <taxon>Arthropoda</taxon>
        <taxon>Hexapoda</taxon>
        <taxon>Insecta</taxon>
        <taxon>Pterygota</taxon>
        <taxon>Neoptera</taxon>
        <taxon>Paraneoptera</taxon>
        <taxon>Hemiptera</taxon>
        <taxon>Auchenorrhyncha</taxon>
        <taxon>Cercopoidea</taxon>
        <taxon>Clastopteridae</taxon>
        <taxon>Clastoptera</taxon>
    </lineage>
</organism>
<protein>
    <submittedName>
        <fullName evidence="3">Uncharacterized protein</fullName>
    </submittedName>
</protein>
<feature type="non-terminal residue" evidence="3">
    <location>
        <position position="173"/>
    </location>
</feature>
<evidence type="ECO:0000313" key="3">
    <source>
        <dbReference type="EMBL" id="JAS31083.1"/>
    </source>
</evidence>
<evidence type="ECO:0000256" key="1">
    <source>
        <dbReference type="SAM" id="MobiDB-lite"/>
    </source>
</evidence>
<dbReference type="AlphaFoldDB" id="A0A1B6DZG6"/>
<proteinExistence type="predicted"/>
<feature type="compositionally biased region" description="Basic and acidic residues" evidence="1">
    <location>
        <begin position="164"/>
        <end position="173"/>
    </location>
</feature>
<reference evidence="3" key="1">
    <citation type="submission" date="2015-12" db="EMBL/GenBank/DDBJ databases">
        <title>De novo transcriptome assembly of four potential Pierce s Disease insect vectors from Arizona vineyards.</title>
        <authorList>
            <person name="Tassone E.E."/>
        </authorList>
    </citation>
    <scope>NUCLEOTIDE SEQUENCE</scope>
</reference>